<dbReference type="Proteomes" id="UP000179266">
    <property type="component" value="Unassembled WGS sequence"/>
</dbReference>
<dbReference type="EMBL" id="MGDD01000040">
    <property type="protein sequence ID" value="OGL48276.1"/>
    <property type="molecule type" value="Genomic_DNA"/>
</dbReference>
<dbReference type="AlphaFoldDB" id="A0A1F7S3A0"/>
<accession>A0A1F7S3A0</accession>
<evidence type="ECO:0000313" key="2">
    <source>
        <dbReference type="Proteomes" id="UP000179266"/>
    </source>
</evidence>
<sequence>MDDSLRNTVQLYLKVNRRDIAYLANIVSCYEGIALMRTKDPHFAIIEWQVSPDFLDETLALIESLKKELSIEIVQWEGNA</sequence>
<gene>
    <name evidence="1" type="ORF">A2161_20625</name>
</gene>
<evidence type="ECO:0000313" key="1">
    <source>
        <dbReference type="EMBL" id="OGL48276.1"/>
    </source>
</evidence>
<dbReference type="Pfam" id="PF16256">
    <property type="entry name" value="DUF4911"/>
    <property type="match status" value="1"/>
</dbReference>
<reference evidence="1 2" key="1">
    <citation type="journal article" date="2016" name="Nat. Commun.">
        <title>Thousands of microbial genomes shed light on interconnected biogeochemical processes in an aquifer system.</title>
        <authorList>
            <person name="Anantharaman K."/>
            <person name="Brown C.T."/>
            <person name="Hug L.A."/>
            <person name="Sharon I."/>
            <person name="Castelle C.J."/>
            <person name="Probst A.J."/>
            <person name="Thomas B.C."/>
            <person name="Singh A."/>
            <person name="Wilkins M.J."/>
            <person name="Karaoz U."/>
            <person name="Brodie E.L."/>
            <person name="Williams K.H."/>
            <person name="Hubbard S.S."/>
            <person name="Banfield J.F."/>
        </authorList>
    </citation>
    <scope>NUCLEOTIDE SEQUENCE [LARGE SCALE GENOMIC DNA]</scope>
</reference>
<protein>
    <recommendedName>
        <fullName evidence="3">DUF4911 domain-containing protein</fullName>
    </recommendedName>
</protein>
<evidence type="ECO:0008006" key="3">
    <source>
        <dbReference type="Google" id="ProtNLM"/>
    </source>
</evidence>
<proteinExistence type="predicted"/>
<name>A0A1F7S3A0_9BACT</name>
<comment type="caution">
    <text evidence="1">The sequence shown here is derived from an EMBL/GenBank/DDBJ whole genome shotgun (WGS) entry which is preliminary data.</text>
</comment>
<organism evidence="1 2">
    <name type="scientific">Candidatus Schekmanbacteria bacterium RBG_13_48_7</name>
    <dbReference type="NCBI Taxonomy" id="1817878"/>
    <lineage>
        <taxon>Bacteria</taxon>
        <taxon>Candidatus Schekmaniibacteriota</taxon>
    </lineage>
</organism>
<dbReference type="InterPro" id="IPR032587">
    <property type="entry name" value="DUF4911"/>
</dbReference>